<organism evidence="5 6">
    <name type="scientific">Modicisalibacter luteus</name>
    <dbReference type="NCBI Taxonomy" id="453962"/>
    <lineage>
        <taxon>Bacteria</taxon>
        <taxon>Pseudomonadati</taxon>
        <taxon>Pseudomonadota</taxon>
        <taxon>Gammaproteobacteria</taxon>
        <taxon>Oceanospirillales</taxon>
        <taxon>Halomonadaceae</taxon>
        <taxon>Modicisalibacter</taxon>
    </lineage>
</organism>
<dbReference type="GO" id="GO:0016746">
    <property type="term" value="F:acyltransferase activity"/>
    <property type="evidence" value="ECO:0007669"/>
    <property type="project" value="UniProtKB-KW"/>
</dbReference>
<name>A0ABV7M4Y9_9GAMM</name>
<dbReference type="Pfam" id="PF00583">
    <property type="entry name" value="Acetyltransf_1"/>
    <property type="match status" value="1"/>
</dbReference>
<dbReference type="PROSITE" id="PS51186">
    <property type="entry name" value="GNAT"/>
    <property type="match status" value="1"/>
</dbReference>
<dbReference type="SUPFAM" id="SSF55729">
    <property type="entry name" value="Acyl-CoA N-acyltransferases (Nat)"/>
    <property type="match status" value="1"/>
</dbReference>
<comment type="caution">
    <text evidence="5">The sequence shown here is derived from an EMBL/GenBank/DDBJ whole genome shotgun (WGS) entry which is preliminary data.</text>
</comment>
<feature type="region of interest" description="Disordered" evidence="3">
    <location>
        <begin position="141"/>
        <end position="173"/>
    </location>
</feature>
<evidence type="ECO:0000256" key="1">
    <source>
        <dbReference type="ARBA" id="ARBA00022679"/>
    </source>
</evidence>
<evidence type="ECO:0000313" key="6">
    <source>
        <dbReference type="Proteomes" id="UP001595640"/>
    </source>
</evidence>
<accession>A0ABV7M4Y9</accession>
<dbReference type="InterPro" id="IPR000182">
    <property type="entry name" value="GNAT_dom"/>
</dbReference>
<dbReference type="InterPro" id="IPR016181">
    <property type="entry name" value="Acyl_CoA_acyltransferase"/>
</dbReference>
<dbReference type="CDD" id="cd04301">
    <property type="entry name" value="NAT_SF"/>
    <property type="match status" value="1"/>
</dbReference>
<dbReference type="EC" id="2.3.-.-" evidence="5"/>
<dbReference type="PANTHER" id="PTHR43877">
    <property type="entry name" value="AMINOALKYLPHOSPHONATE N-ACETYLTRANSFERASE-RELATED-RELATED"/>
    <property type="match status" value="1"/>
</dbReference>
<protein>
    <submittedName>
        <fullName evidence="5">GNAT family N-acetyltransferase</fullName>
        <ecNumber evidence="5">2.3.-.-</ecNumber>
    </submittedName>
</protein>
<feature type="domain" description="N-acetyltransferase" evidence="4">
    <location>
        <begin position="1"/>
        <end position="169"/>
    </location>
</feature>
<keyword evidence="2 5" id="KW-0012">Acyltransferase</keyword>
<gene>
    <name evidence="5" type="ORF">ACFOEI_14835</name>
</gene>
<dbReference type="RefSeq" id="WP_083932973.1">
    <property type="nucleotide sequence ID" value="NZ_BMXD01000001.1"/>
</dbReference>
<evidence type="ECO:0000313" key="5">
    <source>
        <dbReference type="EMBL" id="MFC3293330.1"/>
    </source>
</evidence>
<evidence type="ECO:0000256" key="2">
    <source>
        <dbReference type="ARBA" id="ARBA00023315"/>
    </source>
</evidence>
<dbReference type="Proteomes" id="UP001595640">
    <property type="component" value="Unassembled WGS sequence"/>
</dbReference>
<evidence type="ECO:0000259" key="4">
    <source>
        <dbReference type="PROSITE" id="PS51186"/>
    </source>
</evidence>
<dbReference type="EMBL" id="JBHRUH010000031">
    <property type="protein sequence ID" value="MFC3293330.1"/>
    <property type="molecule type" value="Genomic_DNA"/>
</dbReference>
<dbReference type="InterPro" id="IPR050832">
    <property type="entry name" value="Bact_Acetyltransf"/>
</dbReference>
<dbReference type="Gene3D" id="3.40.630.30">
    <property type="match status" value="1"/>
</dbReference>
<sequence>MRIRHATTSDALSIAQVHVRSWQYAYRGLLTDDLLDNLSVEKRQVMWARSLANPTPSLLVAEDSDEIVGFSAFGPYRDAMGSPTVHELWALYLLPDHCSKGIGHQLWLASCAEMVSQGSTDIRVWVLAGNNRAEHFYKKAGFRPEPDSSKPLALPGQHGSETRFTLHLPSGRL</sequence>
<keyword evidence="6" id="KW-1185">Reference proteome</keyword>
<keyword evidence="1 5" id="KW-0808">Transferase</keyword>
<proteinExistence type="predicted"/>
<evidence type="ECO:0000256" key="3">
    <source>
        <dbReference type="SAM" id="MobiDB-lite"/>
    </source>
</evidence>
<reference evidence="6" key="1">
    <citation type="journal article" date="2019" name="Int. J. Syst. Evol. Microbiol.">
        <title>The Global Catalogue of Microorganisms (GCM) 10K type strain sequencing project: providing services to taxonomists for standard genome sequencing and annotation.</title>
        <authorList>
            <consortium name="The Broad Institute Genomics Platform"/>
            <consortium name="The Broad Institute Genome Sequencing Center for Infectious Disease"/>
            <person name="Wu L."/>
            <person name="Ma J."/>
        </authorList>
    </citation>
    <scope>NUCLEOTIDE SEQUENCE [LARGE SCALE GENOMIC DNA]</scope>
    <source>
        <strain evidence="6">KCTC 12847</strain>
    </source>
</reference>